<organism evidence="1 2">
    <name type="scientific">Paenibacillus antri</name>
    <dbReference type="NCBI Taxonomy" id="2582848"/>
    <lineage>
        <taxon>Bacteria</taxon>
        <taxon>Bacillati</taxon>
        <taxon>Bacillota</taxon>
        <taxon>Bacilli</taxon>
        <taxon>Bacillales</taxon>
        <taxon>Paenibacillaceae</taxon>
        <taxon>Paenibacillus</taxon>
    </lineage>
</organism>
<sequence>MLRLLDKFFHEHCPQCGSTLIVCKTPFFSSHIIKTCPNGDYTKEFHPALETYIETRNVG</sequence>
<comment type="caution">
    <text evidence="1">The sequence shown here is derived from an EMBL/GenBank/DDBJ whole genome shotgun (WGS) entry which is preliminary data.</text>
</comment>
<evidence type="ECO:0000313" key="1">
    <source>
        <dbReference type="EMBL" id="TLS52807.1"/>
    </source>
</evidence>
<accession>A0A5R9G8R9</accession>
<dbReference type="Proteomes" id="UP000309676">
    <property type="component" value="Unassembled WGS sequence"/>
</dbReference>
<evidence type="ECO:0000313" key="2">
    <source>
        <dbReference type="Proteomes" id="UP000309676"/>
    </source>
</evidence>
<proteinExistence type="predicted"/>
<name>A0A5R9G8R9_9BACL</name>
<reference evidence="1 2" key="1">
    <citation type="submission" date="2019-05" db="EMBL/GenBank/DDBJ databases">
        <authorList>
            <person name="Narsing Rao M.P."/>
            <person name="Li W.J."/>
        </authorList>
    </citation>
    <scope>NUCLEOTIDE SEQUENCE [LARGE SCALE GENOMIC DNA]</scope>
    <source>
        <strain evidence="1 2">SYSU_K30003</strain>
    </source>
</reference>
<protein>
    <submittedName>
        <fullName evidence="1">Uncharacterized protein</fullName>
    </submittedName>
</protein>
<gene>
    <name evidence="1" type="ORF">FE782_09300</name>
</gene>
<keyword evidence="2" id="KW-1185">Reference proteome</keyword>
<dbReference type="AlphaFoldDB" id="A0A5R9G8R9"/>
<dbReference type="EMBL" id="VCIW01000004">
    <property type="protein sequence ID" value="TLS52807.1"/>
    <property type="molecule type" value="Genomic_DNA"/>
</dbReference>